<sequence length="336" mass="38868">MKKLRFLTFPILAVISLQASLASAPFDFGDPNVRDLGLIAKWFEGEFDNDEQLWVEGRSDWWGKADEKHGRIHAIHKRIKADSIGKYVFYIEEYMDNDPTKVGRQRIVSFESMGEKNPGIVMKLYFLKEADKYLMASETHEAMLANMTKDALFGLDGCDVIFQRVGQQFHGSMREKACQFGKGDELRYSVHDMIVSENEYWRVDRTFLVKDDSFFKGHPNAEPHKMRKAKVYTCDVSFYEKAYYLPSEKDKNYKDLKVHDQGGTAHVLNPVDGKTYFVQLRNKEYPFYDLSDSDFFFLRFKEEGAQASLALAFAEPNAKKIGFQMNWASAVCECEQ</sequence>
<dbReference type="Proteomes" id="UP000509302">
    <property type="component" value="Chromosome"/>
</dbReference>
<dbReference type="InterPro" id="IPR010404">
    <property type="entry name" value="CpcT/CpeT"/>
</dbReference>
<organism evidence="2 3">
    <name type="scientific">Costertonia aggregata</name>
    <dbReference type="NCBI Taxonomy" id="343403"/>
    <lineage>
        <taxon>Bacteria</taxon>
        <taxon>Pseudomonadati</taxon>
        <taxon>Bacteroidota</taxon>
        <taxon>Flavobacteriia</taxon>
        <taxon>Flavobacteriales</taxon>
        <taxon>Flavobacteriaceae</taxon>
        <taxon>Costertonia</taxon>
    </lineage>
</organism>
<dbReference type="RefSeq" id="WP_179241298.1">
    <property type="nucleotide sequence ID" value="NZ_CP058595.1"/>
</dbReference>
<dbReference type="KEGG" id="cagg:HYG79_06465"/>
<dbReference type="Gene3D" id="2.40.128.590">
    <property type="entry name" value="CpcT/CpeT domain"/>
    <property type="match status" value="1"/>
</dbReference>
<evidence type="ECO:0000313" key="3">
    <source>
        <dbReference type="Proteomes" id="UP000509302"/>
    </source>
</evidence>
<reference evidence="2 3" key="1">
    <citation type="journal article" date="2006" name="Int. J. Syst. Evol. Microbiol.">
        <title>Costertonia aggregata gen. nov., sp. nov., a mesophilic marine bacterium of the family Flavobacteriaceae, isolated from a mature biofilm.</title>
        <authorList>
            <person name="Kwon K.K."/>
            <person name="Lee Y.K."/>
            <person name="Lee H.K."/>
        </authorList>
    </citation>
    <scope>NUCLEOTIDE SEQUENCE [LARGE SCALE GENOMIC DNA]</scope>
    <source>
        <strain evidence="2 3">KCCM 42265</strain>
    </source>
</reference>
<dbReference type="AlphaFoldDB" id="A0A7H9ANK3"/>
<dbReference type="EMBL" id="CP058595">
    <property type="protein sequence ID" value="QLG45008.1"/>
    <property type="molecule type" value="Genomic_DNA"/>
</dbReference>
<name>A0A7H9ANK3_9FLAO</name>
<protein>
    <submittedName>
        <fullName evidence="2">Chromophore lyase CpcT/CpeT</fullName>
    </submittedName>
</protein>
<dbReference type="Pfam" id="PF06206">
    <property type="entry name" value="CpeT"/>
    <property type="match status" value="1"/>
</dbReference>
<proteinExistence type="predicted"/>
<keyword evidence="2" id="KW-0456">Lyase</keyword>
<feature type="chain" id="PRO_5028891811" evidence="1">
    <location>
        <begin position="20"/>
        <end position="336"/>
    </location>
</feature>
<dbReference type="GO" id="GO:0016829">
    <property type="term" value="F:lyase activity"/>
    <property type="evidence" value="ECO:0007669"/>
    <property type="project" value="UniProtKB-KW"/>
</dbReference>
<evidence type="ECO:0000256" key="1">
    <source>
        <dbReference type="SAM" id="SignalP"/>
    </source>
</evidence>
<gene>
    <name evidence="2" type="ORF">HYG79_06465</name>
</gene>
<dbReference type="CDD" id="cd16338">
    <property type="entry name" value="CpcT"/>
    <property type="match status" value="1"/>
</dbReference>
<keyword evidence="1" id="KW-0732">Signal</keyword>
<dbReference type="InterPro" id="IPR038672">
    <property type="entry name" value="CpcT/CpeT_sf"/>
</dbReference>
<accession>A0A7H9ANK3</accession>
<feature type="signal peptide" evidence="1">
    <location>
        <begin position="1"/>
        <end position="19"/>
    </location>
</feature>
<keyword evidence="3" id="KW-1185">Reference proteome</keyword>
<evidence type="ECO:0000313" key="2">
    <source>
        <dbReference type="EMBL" id="QLG45008.1"/>
    </source>
</evidence>